<dbReference type="AlphaFoldDB" id="A0A699GTW9"/>
<proteinExistence type="predicted"/>
<reference evidence="3" key="1">
    <citation type="journal article" date="2019" name="Sci. Rep.">
        <title>Draft genome of Tanacetum cinerariifolium, the natural source of mosquito coil.</title>
        <authorList>
            <person name="Yamashiro T."/>
            <person name="Shiraishi A."/>
            <person name="Satake H."/>
            <person name="Nakayama K."/>
        </authorList>
    </citation>
    <scope>NUCLEOTIDE SEQUENCE</scope>
</reference>
<feature type="coiled-coil region" evidence="1">
    <location>
        <begin position="38"/>
        <end position="81"/>
    </location>
</feature>
<evidence type="ECO:0000256" key="1">
    <source>
        <dbReference type="SAM" id="Coils"/>
    </source>
</evidence>
<evidence type="ECO:0000256" key="2">
    <source>
        <dbReference type="SAM" id="MobiDB-lite"/>
    </source>
</evidence>
<dbReference type="EMBL" id="BKCJ010053554">
    <property type="protein sequence ID" value="GEW31937.1"/>
    <property type="molecule type" value="Genomic_DNA"/>
</dbReference>
<evidence type="ECO:0000313" key="3">
    <source>
        <dbReference type="EMBL" id="GEW31937.1"/>
    </source>
</evidence>
<organism evidence="3">
    <name type="scientific">Tanacetum cinerariifolium</name>
    <name type="common">Dalmatian daisy</name>
    <name type="synonym">Chrysanthemum cinerariifolium</name>
    <dbReference type="NCBI Taxonomy" id="118510"/>
    <lineage>
        <taxon>Eukaryota</taxon>
        <taxon>Viridiplantae</taxon>
        <taxon>Streptophyta</taxon>
        <taxon>Embryophyta</taxon>
        <taxon>Tracheophyta</taxon>
        <taxon>Spermatophyta</taxon>
        <taxon>Magnoliopsida</taxon>
        <taxon>eudicotyledons</taxon>
        <taxon>Gunneridae</taxon>
        <taxon>Pentapetalae</taxon>
        <taxon>asterids</taxon>
        <taxon>campanulids</taxon>
        <taxon>Asterales</taxon>
        <taxon>Asteraceae</taxon>
        <taxon>Asteroideae</taxon>
        <taxon>Anthemideae</taxon>
        <taxon>Anthemidinae</taxon>
        <taxon>Tanacetum</taxon>
    </lineage>
</organism>
<gene>
    <name evidence="3" type="ORF">Tci_203913</name>
</gene>
<protein>
    <submittedName>
        <fullName evidence="3">Uncharacterized protein</fullName>
    </submittedName>
</protein>
<name>A0A699GTW9_TANCI</name>
<sequence length="441" mass="50874">MIRDPEGELHDDTPAETSTVKDKGKGILFEDPKPMKKKDQIEMDVEYAKKLQEELEKAAKRRKLNEEAQEADNLRRRLEIVPNKDDDVFVEAVPLAQKAPVMDYQIVVDAIWRNQKSVHGLSLVKRWKLLTSCGVYVIILSIVQLFLLVERSMLTIEQYLALTRDNIIPGVVKPEIGDDVAYDEWIRKFIENIESNIMALKTTTKKMQEKVFKLTQAVLTNTSERIKAKTEMEHLKRQKCNLYKTQEFVCMIGTTKMTHEEKTQINNGSYMMVKDVERLRQILTPSIYVLSNLKPIVQTYMPLRLVRNKAKVVRGEEHDYNIPLQDDKMQPLTPQIVHIIPPYDDYVASASNLILNKHLNEFKEEFSDKPRVSNEIDSNPINDVKELLKIFDFETYIRKLLHQVPASKGWNSMSPRVAVKIQQVTVEMGSKIGDALLIGVL</sequence>
<comment type="caution">
    <text evidence="3">The sequence shown here is derived from an EMBL/GenBank/DDBJ whole genome shotgun (WGS) entry which is preliminary data.</text>
</comment>
<accession>A0A699GTW9</accession>
<feature type="region of interest" description="Disordered" evidence="2">
    <location>
        <begin position="1"/>
        <end position="36"/>
    </location>
</feature>
<keyword evidence="1" id="KW-0175">Coiled coil</keyword>